<comment type="similarity">
    <text evidence="2 7">Belongs to the IL-15/IL-21 family.</text>
</comment>
<dbReference type="EMBL" id="MK836094">
    <property type="protein sequence ID" value="QLD94783.1"/>
    <property type="molecule type" value="mRNA"/>
</dbReference>
<evidence type="ECO:0000256" key="7">
    <source>
        <dbReference type="RuleBase" id="RU003453"/>
    </source>
</evidence>
<accession>A0AAT9K457</accession>
<dbReference type="SUPFAM" id="SSF47266">
    <property type="entry name" value="4-helical cytokines"/>
    <property type="match status" value="1"/>
</dbReference>
<dbReference type="AlphaFoldDB" id="A0AAT9K457"/>
<protein>
    <recommendedName>
        <fullName evidence="7">Interleukin</fullName>
    </recommendedName>
</protein>
<evidence type="ECO:0000256" key="8">
    <source>
        <dbReference type="SAM" id="SignalP"/>
    </source>
</evidence>
<keyword evidence="6" id="KW-1015">Disulfide bond</keyword>
<sequence length="143" mass="16293">MEHFIKIAFWTFTLSGSLQAKSLSVMSDFRISLMRDYVECPLNSTFYTPENVLDKCITTAVDCVMKELHGTANEECTDHEGYINQALDAIDKIRKGGKTDKDHGLTDTDCACEKWRQTSFSEFLNKTNDLLQKINIIRSAIKQ</sequence>
<evidence type="ECO:0000256" key="4">
    <source>
        <dbReference type="ARBA" id="ARBA00022525"/>
    </source>
</evidence>
<feature type="chain" id="PRO_5043815246" description="Interleukin" evidence="8">
    <location>
        <begin position="21"/>
        <end position="143"/>
    </location>
</feature>
<dbReference type="GO" id="GO:0005615">
    <property type="term" value="C:extracellular space"/>
    <property type="evidence" value="ECO:0007669"/>
    <property type="project" value="UniProtKB-KW"/>
</dbReference>
<keyword evidence="5 8" id="KW-0732">Signal</keyword>
<name>A0AAT9K457_AMPCL</name>
<evidence type="ECO:0000313" key="9">
    <source>
        <dbReference type="EMBL" id="QLD94783.1"/>
    </source>
</evidence>
<dbReference type="Gene3D" id="1.20.1250.70">
    <property type="entry name" value="Interleukin-15/Interleukin-21"/>
    <property type="match status" value="1"/>
</dbReference>
<evidence type="ECO:0000256" key="1">
    <source>
        <dbReference type="ARBA" id="ARBA00004613"/>
    </source>
</evidence>
<feature type="signal peptide" evidence="8">
    <location>
        <begin position="1"/>
        <end position="20"/>
    </location>
</feature>
<dbReference type="InterPro" id="IPR003443">
    <property type="entry name" value="IL-15/IL-21_fam"/>
</dbReference>
<organism evidence="9">
    <name type="scientific">Amphiprion clarkii</name>
    <name type="common">Clark's amemonefish</name>
    <name type="synonym">Anthias clarkii</name>
    <dbReference type="NCBI Taxonomy" id="80970"/>
    <lineage>
        <taxon>Eukaryota</taxon>
        <taxon>Metazoa</taxon>
        <taxon>Chordata</taxon>
        <taxon>Craniata</taxon>
        <taxon>Vertebrata</taxon>
        <taxon>Euteleostomi</taxon>
        <taxon>Actinopterygii</taxon>
        <taxon>Neopterygii</taxon>
        <taxon>Teleostei</taxon>
        <taxon>Neoteleostei</taxon>
        <taxon>Acanthomorphata</taxon>
        <taxon>Ovalentaria</taxon>
        <taxon>Pomacentridae</taxon>
        <taxon>Amphiprion</taxon>
    </lineage>
</organism>
<reference evidence="9" key="1">
    <citation type="submission" date="2019-04" db="EMBL/GenBank/DDBJ databases">
        <authorList>
            <person name="Kasthuriarachchi T.D.W."/>
            <person name="Wan Q."/>
            <person name="Lee J."/>
        </authorList>
    </citation>
    <scope>NUCLEOTIDE SEQUENCE</scope>
</reference>
<evidence type="ECO:0000256" key="6">
    <source>
        <dbReference type="ARBA" id="ARBA00023157"/>
    </source>
</evidence>
<evidence type="ECO:0000256" key="3">
    <source>
        <dbReference type="ARBA" id="ARBA00022514"/>
    </source>
</evidence>
<evidence type="ECO:0000256" key="2">
    <source>
        <dbReference type="ARBA" id="ARBA00006050"/>
    </source>
</evidence>
<comment type="subcellular location">
    <subcellularLocation>
        <location evidence="1">Secreted</location>
    </subcellularLocation>
</comment>
<dbReference type="GO" id="GO:0006955">
    <property type="term" value="P:immune response"/>
    <property type="evidence" value="ECO:0007669"/>
    <property type="project" value="InterPro"/>
</dbReference>
<dbReference type="GO" id="GO:0005126">
    <property type="term" value="F:cytokine receptor binding"/>
    <property type="evidence" value="ECO:0007669"/>
    <property type="project" value="InterPro"/>
</dbReference>
<proteinExistence type="evidence at transcript level"/>
<dbReference type="Pfam" id="PF02372">
    <property type="entry name" value="IL15"/>
    <property type="match status" value="1"/>
</dbReference>
<evidence type="ECO:0000256" key="5">
    <source>
        <dbReference type="ARBA" id="ARBA00022729"/>
    </source>
</evidence>
<keyword evidence="4" id="KW-0964">Secreted</keyword>
<dbReference type="InterPro" id="IPR009079">
    <property type="entry name" value="4_helix_cytokine-like_core"/>
</dbReference>
<dbReference type="GO" id="GO:0005125">
    <property type="term" value="F:cytokine activity"/>
    <property type="evidence" value="ECO:0007669"/>
    <property type="project" value="UniProtKB-KW"/>
</dbReference>
<keyword evidence="3 7" id="KW-0202">Cytokine</keyword>